<name>A0A0F5K0D4_9BURK</name>
<dbReference type="Pfam" id="PF04717">
    <property type="entry name" value="Phage_base_V"/>
    <property type="match status" value="1"/>
</dbReference>
<dbReference type="EMBL" id="LAQU01000014">
    <property type="protein sequence ID" value="KKB63012.1"/>
    <property type="molecule type" value="Genomic_DNA"/>
</dbReference>
<dbReference type="PANTHER" id="PTHR32305:SF15">
    <property type="entry name" value="PROTEIN RHSA-RELATED"/>
    <property type="match status" value="1"/>
</dbReference>
<dbReference type="Pfam" id="PF05954">
    <property type="entry name" value="Phage_GPD"/>
    <property type="match status" value="1"/>
</dbReference>
<dbReference type="Gene3D" id="3.55.50.10">
    <property type="entry name" value="Baseplate protein-like domains"/>
    <property type="match status" value="1"/>
</dbReference>
<dbReference type="AlphaFoldDB" id="A0A0F5K0D4"/>
<dbReference type="NCBIfam" id="TIGR03361">
    <property type="entry name" value="VI_Rhs_Vgr"/>
    <property type="match status" value="1"/>
</dbReference>
<evidence type="ECO:0000256" key="2">
    <source>
        <dbReference type="ARBA" id="ARBA00005558"/>
    </source>
</evidence>
<evidence type="ECO:0000259" key="5">
    <source>
        <dbReference type="Pfam" id="PF10106"/>
    </source>
</evidence>
<dbReference type="Gene3D" id="4.10.220.110">
    <property type="match status" value="1"/>
</dbReference>
<accession>A0A0F5K0D4</accession>
<feature type="domain" description="DUF2345" evidence="5">
    <location>
        <begin position="680"/>
        <end position="828"/>
    </location>
</feature>
<dbReference type="PANTHER" id="PTHR32305">
    <property type="match status" value="1"/>
</dbReference>
<dbReference type="InterPro" id="IPR018769">
    <property type="entry name" value="VgrG2_DUF2345"/>
</dbReference>
<reference evidence="7 8" key="1">
    <citation type="submission" date="2015-03" db="EMBL/GenBank/DDBJ databases">
        <title>Draft Genome Sequence of Burkholderia andropogonis type strain ICMP2807, isolated from Sorghum bicolor.</title>
        <authorList>
            <person name="Lopes-Santos L."/>
            <person name="Castro D.B."/>
            <person name="Ottoboni L.M."/>
            <person name="Park D."/>
            <person name="Weirc B.S."/>
            <person name="Destefano S.A."/>
        </authorList>
    </citation>
    <scope>NUCLEOTIDE SEQUENCE [LARGE SCALE GENOMIC DNA]</scope>
    <source>
        <strain evidence="7 8">ICMP2807</strain>
    </source>
</reference>
<dbReference type="Pfam" id="PF10106">
    <property type="entry name" value="DUF2345"/>
    <property type="match status" value="1"/>
</dbReference>
<dbReference type="GO" id="GO:0005576">
    <property type="term" value="C:extracellular region"/>
    <property type="evidence" value="ECO:0007669"/>
    <property type="project" value="UniProtKB-SubCell"/>
</dbReference>
<dbReference type="STRING" id="28092.WM40_14520"/>
<evidence type="ECO:0000313" key="7">
    <source>
        <dbReference type="EMBL" id="KKB63012.1"/>
    </source>
</evidence>
<dbReference type="InterPro" id="IPR037026">
    <property type="entry name" value="Vgr_OB-fold_dom_sf"/>
</dbReference>
<evidence type="ECO:0000256" key="3">
    <source>
        <dbReference type="ARBA" id="ARBA00022525"/>
    </source>
</evidence>
<dbReference type="Gene3D" id="2.40.50.230">
    <property type="entry name" value="Gp5 N-terminal domain"/>
    <property type="match status" value="1"/>
</dbReference>
<dbReference type="PATRIC" id="fig|28092.6.peg.3431"/>
<evidence type="ECO:0000313" key="8">
    <source>
        <dbReference type="Proteomes" id="UP000033618"/>
    </source>
</evidence>
<dbReference type="InterPro" id="IPR006533">
    <property type="entry name" value="T6SS_Vgr_RhsGE"/>
</dbReference>
<comment type="similarity">
    <text evidence="2">Belongs to the VgrG protein family.</text>
</comment>
<proteinExistence type="inferred from homology"/>
<dbReference type="SUPFAM" id="SSF69279">
    <property type="entry name" value="Phage tail proteins"/>
    <property type="match status" value="2"/>
</dbReference>
<feature type="domain" description="Putative type VI secretion system Rhs element associated Vgr" evidence="6">
    <location>
        <begin position="536"/>
        <end position="636"/>
    </location>
</feature>
<keyword evidence="3" id="KW-0964">Secreted</keyword>
<feature type="domain" description="Gp5/Type VI secretion system Vgr protein OB-fold" evidence="4">
    <location>
        <begin position="448"/>
        <end position="516"/>
    </location>
</feature>
<dbReference type="Gene3D" id="2.30.110.50">
    <property type="match status" value="1"/>
</dbReference>
<dbReference type="SUPFAM" id="SSF69255">
    <property type="entry name" value="gp5 N-terminal domain-like"/>
    <property type="match status" value="1"/>
</dbReference>
<sequence length="853" mass="93042">MHVSTCNPNTLSQSPRLLRLDTPLGRNALIPVRAVGESVIGRQFSFTVEAVSTSRLALKTLIAQPVTLWIQQIDHSYRPFHGYVNTARLLGSDGTLTTYQLSFASWLHFLKFRKDARIWQEKSADQIIADVFDQHPQGRGAYKFVLSSGLPKRSFCMEYEDDWNFVHRLMEHEGLFGFFTQADDGKSHMLTITDNLFTFSQNAGKSVDFYRAGISSEADSLTHWSCTRALQSTQLTTRTFDYKSPFSAPGKGTHTPTLPSQGTIPLQAEVYEYTGAYTYNRQVRGDTLSKIRMEEWESRAKRFFGSGSIRSIDAGQWFTLQNHSVHRKEHPQDREFAVLSVRWAMESNIATSSEATDYLFSIKPLIDDARKRSGLRARVEDGHYGAPAGSANERCAYACDGSDDGYFFVEIEAQRRHVPFRSPPEHAKPNIQMQTATVAGPDGDEVHTDSLNRVKVKMHWDRLNSGDQNASCWVRVVQASSGSQYGSTHVPRIGEEVIISWLDDDCDRPICTGRLFNAEKKPPWHSNGLLSGFKSKEYSGAGYNQLVMDDATGQSRLQLYSSTAQSSLHLGYMIDHGGNTRGTYKGTGFDLMTSECGAVHAAQGLHISTYPAVGEPMAVGSASAPLANGVTLNEDLSACAMQAQAEGLESAAIALRKFNDTLQGEAPSVAVSGGNTAGGGTGRAKQFMEPVMLIASPSGIGLSTQGSAHVAVSQNVTSISGGSMHSVSDKSLIASVTEKISMFVKNGGIKLLAQKGQVMVQAQSDSVELDAQKRLTVASISDDVLVVAEKGILLTSGGAYIRIADGKIELHSPGDIDVKGANYAFDGPTQKDHVLPQLPRSDLAAPGKFFFSQ</sequence>
<dbReference type="SUPFAM" id="SSF69349">
    <property type="entry name" value="Phage fibre proteins"/>
    <property type="match status" value="1"/>
</dbReference>
<dbReference type="InterPro" id="IPR006531">
    <property type="entry name" value="Gp5/Vgr_OB"/>
</dbReference>
<dbReference type="InterPro" id="IPR028244">
    <property type="entry name" value="T6SS_Rhs_Vgr_dom"/>
</dbReference>
<protein>
    <recommendedName>
        <fullName evidence="9">Type VI secretion protein</fullName>
    </recommendedName>
</protein>
<dbReference type="InterPro" id="IPR017847">
    <property type="entry name" value="T6SS_RhsGE_Vgr_subset"/>
</dbReference>
<evidence type="ECO:0000259" key="6">
    <source>
        <dbReference type="Pfam" id="PF13296"/>
    </source>
</evidence>
<evidence type="ECO:0008006" key="9">
    <source>
        <dbReference type="Google" id="ProtNLM"/>
    </source>
</evidence>
<dbReference type="Proteomes" id="UP000033618">
    <property type="component" value="Unassembled WGS sequence"/>
</dbReference>
<keyword evidence="8" id="KW-1185">Reference proteome</keyword>
<comment type="caution">
    <text evidence="7">The sequence shown here is derived from an EMBL/GenBank/DDBJ whole genome shotgun (WGS) entry which is preliminary data.</text>
</comment>
<evidence type="ECO:0000259" key="4">
    <source>
        <dbReference type="Pfam" id="PF04717"/>
    </source>
</evidence>
<dbReference type="NCBIfam" id="TIGR01646">
    <property type="entry name" value="vgr_GE"/>
    <property type="match status" value="2"/>
</dbReference>
<dbReference type="Pfam" id="PF13296">
    <property type="entry name" value="T6SS_Vgr"/>
    <property type="match status" value="1"/>
</dbReference>
<evidence type="ECO:0000256" key="1">
    <source>
        <dbReference type="ARBA" id="ARBA00004613"/>
    </source>
</evidence>
<dbReference type="InterPro" id="IPR050708">
    <property type="entry name" value="T6SS_VgrG/RHS"/>
</dbReference>
<organism evidence="7 8">
    <name type="scientific">Robbsia andropogonis</name>
    <dbReference type="NCBI Taxonomy" id="28092"/>
    <lineage>
        <taxon>Bacteria</taxon>
        <taxon>Pseudomonadati</taxon>
        <taxon>Pseudomonadota</taxon>
        <taxon>Betaproteobacteria</taxon>
        <taxon>Burkholderiales</taxon>
        <taxon>Burkholderiaceae</taxon>
        <taxon>Robbsia</taxon>
    </lineage>
</organism>
<gene>
    <name evidence="7" type="ORF">WM40_14520</name>
</gene>
<comment type="subcellular location">
    <subcellularLocation>
        <location evidence="1">Secreted</location>
    </subcellularLocation>
</comment>